<comment type="caution">
    <text evidence="1">The sequence shown here is derived from an EMBL/GenBank/DDBJ whole genome shotgun (WGS) entry which is preliminary data.</text>
</comment>
<evidence type="ECO:0000313" key="2">
    <source>
        <dbReference type="Proteomes" id="UP001300496"/>
    </source>
</evidence>
<name>A0ABT2PCS5_9MICO</name>
<gene>
    <name evidence="1" type="ORF">N4R40_08425</name>
</gene>
<evidence type="ECO:0000313" key="1">
    <source>
        <dbReference type="EMBL" id="MCT9002388.1"/>
    </source>
</evidence>
<keyword evidence="2" id="KW-1185">Reference proteome</keyword>
<organism evidence="1 2">
    <name type="scientific">Microbacterium memoriense</name>
    <dbReference type="NCBI Taxonomy" id="2978350"/>
    <lineage>
        <taxon>Bacteria</taxon>
        <taxon>Bacillati</taxon>
        <taxon>Actinomycetota</taxon>
        <taxon>Actinomycetes</taxon>
        <taxon>Micrococcales</taxon>
        <taxon>Microbacteriaceae</taxon>
        <taxon>Microbacterium</taxon>
    </lineage>
</organism>
<accession>A0ABT2PCS5</accession>
<dbReference type="RefSeq" id="WP_261606928.1">
    <property type="nucleotide sequence ID" value="NZ_JAODOR010000010.1"/>
</dbReference>
<protein>
    <submittedName>
        <fullName evidence="1">Uncharacterized protein</fullName>
    </submittedName>
</protein>
<dbReference type="Proteomes" id="UP001300496">
    <property type="component" value="Unassembled WGS sequence"/>
</dbReference>
<sequence length="91" mass="9904">MKDILFDGHRILTTDDVADAVLDYARVLLDRDETDIVHFPTLYDGSLSQCAILLGANGVLAVVDAFIDLPMVVDGADRACAEISRRADALR</sequence>
<proteinExistence type="predicted"/>
<reference evidence="1 2" key="1">
    <citation type="journal article" date="2024" name="Int. J. Syst. Evol. Microbiol.">
        <title>Microbacterium memoriense sp. nov., a member of the Actinomycetota from marine beach sediment of the north coast of Portugal.</title>
        <authorList>
            <person name="Santos J.D.N.D."/>
            <person name="Klimek D."/>
            <person name="Calusinska M."/>
            <person name="Lobo-da-Cunha A."/>
            <person name="Catita J."/>
            <person name="Goncalves H."/>
            <person name="Gonzalez I."/>
            <person name="Lage O.M."/>
        </authorList>
    </citation>
    <scope>NUCLEOTIDE SEQUENCE [LARGE SCALE GENOMIC DNA]</scope>
    <source>
        <strain evidence="1 2">PMIC_1C1B</strain>
    </source>
</reference>
<dbReference type="EMBL" id="JAODOR010000010">
    <property type="protein sequence ID" value="MCT9002388.1"/>
    <property type="molecule type" value="Genomic_DNA"/>
</dbReference>